<evidence type="ECO:0000313" key="3">
    <source>
        <dbReference type="EMBL" id="KAE9459439.1"/>
    </source>
</evidence>
<keyword evidence="2" id="KW-1133">Transmembrane helix</keyword>
<name>A0A6A4LVK0_9ERIC</name>
<proteinExistence type="predicted"/>
<dbReference type="OrthoDB" id="2789670at2759"/>
<dbReference type="Proteomes" id="UP000428333">
    <property type="component" value="Linkage Group LG05"/>
</dbReference>
<dbReference type="InterPro" id="IPR001128">
    <property type="entry name" value="Cyt_P450"/>
</dbReference>
<comment type="caution">
    <text evidence="3">The sequence shown here is derived from an EMBL/GenBank/DDBJ whole genome shotgun (WGS) entry which is preliminary data.</text>
</comment>
<dbReference type="GO" id="GO:0005506">
    <property type="term" value="F:iron ion binding"/>
    <property type="evidence" value="ECO:0007669"/>
    <property type="project" value="InterPro"/>
</dbReference>
<sequence length="940" mass="107382">MLSDVLHKLLYTISNQWTWWWAAINNKDELIRAVALTISILSLSIFYYLWTFLSSRNRISAPLPPGPRGLPMVGYLPFLGTNLHQSFTELAQQYGPIYKLRLGKKLCVVLNSPSLAKEVVRDQDAVFSNRDPPVAALAYTNGGFDIAWAPYGSYWRSLRKVFVREMMSNTSLEDTYSLRREEVRKTIRDLHNRIGMGVDVGEISFLTAFNVVMSMLWGGTVDRRRAESVGTEFQAAILRIVDLLGKPNVSDFFPILARFDLQGVERETKRLSELVERIFDSLIDLRMKMNLDEGEEALKNKGKKDFIQILLELKEQEDTQTPITLNQIKALLMAQTCTNNSPNHQYSPIYKLWFGQKLCVMLNSPSLAKEVVRDLDTVFANRDPPIAALAATYGGFDIAWAPYGSYWRTMRKVLDREVLSNTRLEDTYSLRRDEVKKTIRDLHSKIGTAVEISQIAFLTEFHVVTSMLWGGTVDTQRADSVGTEFQAVIIKILEVLSKPDVSDFFPILARVDVQGMVRETKRMMQWLDQILDPILESRMRILDRGEGDEDDGLMKSKGKKNLIQRSWRLSKKGSTSEAGVSLVWLWLMEDVAVWEGEGIEGGGDVLHKIISTINNQWTWWWDAGNKKDEIARAVLTISILLLSIFYYRWTFLKSRNRITAPLPPGPRGLPIVGYLPFLGTNLHQQFAELAHQYGPIYKLWLGEKLCVVLNSPTLAKEVTRDKDTVFSNRDPPIAALAGTYGGVDIVWAPYGSYWRTMRKVFVREMLSNTSLEDTYNLRRDEVKKTIRDLHSKIGTAVEVSEITFLTELNVVMSMLWGSTVDSQRVDSIGIEFQAVILKMVELLAKPNMSDFFPILARFDVQGVEREMKRLLQWVERILDPILEARMKISRGEGDQEDGLKRKGKKDFIQILLELKEQEDVSVPITLQQIKAMLLVISYPY</sequence>
<accession>A0A6A4LVK0</accession>
<evidence type="ECO:0000256" key="2">
    <source>
        <dbReference type="SAM" id="Phobius"/>
    </source>
</evidence>
<keyword evidence="2" id="KW-0812">Transmembrane</keyword>
<dbReference type="InterPro" id="IPR002401">
    <property type="entry name" value="Cyt_P450_E_grp-I"/>
</dbReference>
<evidence type="ECO:0008006" key="5">
    <source>
        <dbReference type="Google" id="ProtNLM"/>
    </source>
</evidence>
<dbReference type="PANTHER" id="PTHR47951">
    <property type="entry name" value="OS08G0547900 PROTEIN"/>
    <property type="match status" value="1"/>
</dbReference>
<feature type="non-terminal residue" evidence="3">
    <location>
        <position position="1"/>
    </location>
</feature>
<dbReference type="Pfam" id="PF00067">
    <property type="entry name" value="p450"/>
    <property type="match status" value="3"/>
</dbReference>
<dbReference type="PRINTS" id="PR00463">
    <property type="entry name" value="EP450I"/>
</dbReference>
<protein>
    <recommendedName>
        <fullName evidence="5">Cytochrome P450</fullName>
    </recommendedName>
</protein>
<dbReference type="PANTHER" id="PTHR47951:SF7">
    <property type="entry name" value="FLAVONOID 3',5'-HYDROXYLASE-LIKE ISOFORM X1"/>
    <property type="match status" value="1"/>
</dbReference>
<dbReference type="GO" id="GO:0020037">
    <property type="term" value="F:heme binding"/>
    <property type="evidence" value="ECO:0007669"/>
    <property type="project" value="InterPro"/>
</dbReference>
<dbReference type="GO" id="GO:0004497">
    <property type="term" value="F:monooxygenase activity"/>
    <property type="evidence" value="ECO:0007669"/>
    <property type="project" value="InterPro"/>
</dbReference>
<keyword evidence="1" id="KW-0560">Oxidoreductase</keyword>
<dbReference type="GO" id="GO:0016705">
    <property type="term" value="F:oxidoreductase activity, acting on paired donors, with incorporation or reduction of molecular oxygen"/>
    <property type="evidence" value="ECO:0007669"/>
    <property type="project" value="InterPro"/>
</dbReference>
<organism evidence="3 4">
    <name type="scientific">Rhododendron williamsianum</name>
    <dbReference type="NCBI Taxonomy" id="262921"/>
    <lineage>
        <taxon>Eukaryota</taxon>
        <taxon>Viridiplantae</taxon>
        <taxon>Streptophyta</taxon>
        <taxon>Embryophyta</taxon>
        <taxon>Tracheophyta</taxon>
        <taxon>Spermatophyta</taxon>
        <taxon>Magnoliopsida</taxon>
        <taxon>eudicotyledons</taxon>
        <taxon>Gunneridae</taxon>
        <taxon>Pentapetalae</taxon>
        <taxon>asterids</taxon>
        <taxon>Ericales</taxon>
        <taxon>Ericaceae</taxon>
        <taxon>Ericoideae</taxon>
        <taxon>Rhodoreae</taxon>
        <taxon>Rhododendron</taxon>
    </lineage>
</organism>
<dbReference type="EMBL" id="QEFC01001170">
    <property type="protein sequence ID" value="KAE9459439.1"/>
    <property type="molecule type" value="Genomic_DNA"/>
</dbReference>
<reference evidence="3 4" key="1">
    <citation type="journal article" date="2019" name="Genome Biol. Evol.">
        <title>The Rhododendron genome and chromosomal organization provide insight into shared whole-genome duplications across the heath family (Ericaceae).</title>
        <authorList>
            <person name="Soza V.L."/>
            <person name="Lindsley D."/>
            <person name="Waalkes A."/>
            <person name="Ramage E."/>
            <person name="Patwardhan R.P."/>
            <person name="Burton J.N."/>
            <person name="Adey A."/>
            <person name="Kumar A."/>
            <person name="Qiu R."/>
            <person name="Shendure J."/>
            <person name="Hall B."/>
        </authorList>
    </citation>
    <scope>NUCLEOTIDE SEQUENCE [LARGE SCALE GENOMIC DNA]</scope>
    <source>
        <strain evidence="3">RSF 1966-606</strain>
    </source>
</reference>
<dbReference type="Gene3D" id="1.10.630.10">
    <property type="entry name" value="Cytochrome P450"/>
    <property type="match status" value="3"/>
</dbReference>
<evidence type="ECO:0000256" key="1">
    <source>
        <dbReference type="ARBA" id="ARBA00023002"/>
    </source>
</evidence>
<gene>
    <name evidence="3" type="ORF">C3L33_08637</name>
</gene>
<keyword evidence="2" id="KW-0472">Membrane</keyword>
<feature type="transmembrane region" description="Helical" evidence="2">
    <location>
        <begin position="30"/>
        <end position="50"/>
    </location>
</feature>
<keyword evidence="4" id="KW-1185">Reference proteome</keyword>
<dbReference type="SUPFAM" id="SSF48264">
    <property type="entry name" value="Cytochrome P450"/>
    <property type="match status" value="3"/>
</dbReference>
<dbReference type="AlphaFoldDB" id="A0A6A4LVK0"/>
<evidence type="ECO:0000313" key="4">
    <source>
        <dbReference type="Proteomes" id="UP000428333"/>
    </source>
</evidence>
<dbReference type="InterPro" id="IPR036396">
    <property type="entry name" value="Cyt_P450_sf"/>
</dbReference>